<dbReference type="InterPro" id="IPR050182">
    <property type="entry name" value="Cytochrome_P450_fam2"/>
</dbReference>
<dbReference type="SUPFAM" id="SSF48264">
    <property type="entry name" value="Cytochrome P450"/>
    <property type="match status" value="1"/>
</dbReference>
<dbReference type="Proteomes" id="UP000257200">
    <property type="component" value="Unplaced"/>
</dbReference>
<protein>
    <submittedName>
        <fullName evidence="5">Uncharacterized protein</fullName>
    </submittedName>
</protein>
<accession>A0A3Q1EPS0</accession>
<dbReference type="InterPro" id="IPR036396">
    <property type="entry name" value="Cyt_P450_sf"/>
</dbReference>
<evidence type="ECO:0000256" key="4">
    <source>
        <dbReference type="SAM" id="MobiDB-lite"/>
    </source>
</evidence>
<dbReference type="GO" id="GO:0005506">
    <property type="term" value="F:iron ion binding"/>
    <property type="evidence" value="ECO:0007669"/>
    <property type="project" value="InterPro"/>
</dbReference>
<name>A0A3Q1EPS0_9TELE</name>
<dbReference type="InterPro" id="IPR001128">
    <property type="entry name" value="Cyt_P450"/>
</dbReference>
<dbReference type="AlphaFoldDB" id="A0A3Q1EPS0"/>
<sequence length="121" mass="13922">IQRLGNVVPMGFPKMASKDSTLGGYFIPKVKKYQPDSPRDKCQANEWATPDAFNPDHQGSHAERSINNRLLCKRVCIGERLARMELFLFFTSLLQHFTLTPVPGETKHRNQHDLHICFQTR</sequence>
<dbReference type="GO" id="GO:0016712">
    <property type="term" value="F:oxidoreductase activity, acting on paired donors, with incorporation or reduction of molecular oxygen, reduced flavin or flavoprotein as one donor, and incorporation of one atom of oxygen"/>
    <property type="evidence" value="ECO:0007669"/>
    <property type="project" value="TreeGrafter"/>
</dbReference>
<dbReference type="GeneTree" id="ENSGT00940000162649"/>
<feature type="region of interest" description="Disordered" evidence="4">
    <location>
        <begin position="36"/>
        <end position="61"/>
    </location>
</feature>
<dbReference type="Gene3D" id="1.10.630.10">
    <property type="entry name" value="Cytochrome P450"/>
    <property type="match status" value="1"/>
</dbReference>
<dbReference type="PANTHER" id="PTHR24300">
    <property type="entry name" value="CYTOCHROME P450 508A4-RELATED"/>
    <property type="match status" value="1"/>
</dbReference>
<evidence type="ECO:0000313" key="5">
    <source>
        <dbReference type="Ensembl" id="ENSAPOP00000005462.1"/>
    </source>
</evidence>
<dbReference type="PANTHER" id="PTHR24300:SF309">
    <property type="entry name" value="CYTOCHROME P450-RELATED"/>
    <property type="match status" value="1"/>
</dbReference>
<keyword evidence="6" id="KW-1185">Reference proteome</keyword>
<dbReference type="STRING" id="80966.ENSAPOP00000005462"/>
<dbReference type="GO" id="GO:0020037">
    <property type="term" value="F:heme binding"/>
    <property type="evidence" value="ECO:0007669"/>
    <property type="project" value="InterPro"/>
</dbReference>
<keyword evidence="2" id="KW-0479">Metal-binding</keyword>
<dbReference type="InParanoid" id="A0A3Q1EPS0"/>
<reference evidence="5" key="1">
    <citation type="submission" date="2025-08" db="UniProtKB">
        <authorList>
            <consortium name="Ensembl"/>
        </authorList>
    </citation>
    <scope>IDENTIFICATION</scope>
</reference>
<keyword evidence="3" id="KW-0408">Iron</keyword>
<evidence type="ECO:0000256" key="1">
    <source>
        <dbReference type="ARBA" id="ARBA00010617"/>
    </source>
</evidence>
<evidence type="ECO:0000313" key="6">
    <source>
        <dbReference type="Proteomes" id="UP000257200"/>
    </source>
</evidence>
<reference evidence="5" key="2">
    <citation type="submission" date="2025-09" db="UniProtKB">
        <authorList>
            <consortium name="Ensembl"/>
        </authorList>
    </citation>
    <scope>IDENTIFICATION</scope>
</reference>
<dbReference type="Ensembl" id="ENSAPOT00000008317.1">
    <property type="protein sequence ID" value="ENSAPOP00000005462.1"/>
    <property type="gene ID" value="ENSAPOG00000007161.1"/>
</dbReference>
<comment type="similarity">
    <text evidence="1">Belongs to the cytochrome P450 family.</text>
</comment>
<evidence type="ECO:0000256" key="3">
    <source>
        <dbReference type="ARBA" id="ARBA00023004"/>
    </source>
</evidence>
<organism evidence="5 6">
    <name type="scientific">Acanthochromis polyacanthus</name>
    <name type="common">spiny chromis</name>
    <dbReference type="NCBI Taxonomy" id="80966"/>
    <lineage>
        <taxon>Eukaryota</taxon>
        <taxon>Metazoa</taxon>
        <taxon>Chordata</taxon>
        <taxon>Craniata</taxon>
        <taxon>Vertebrata</taxon>
        <taxon>Euteleostomi</taxon>
        <taxon>Actinopterygii</taxon>
        <taxon>Neopterygii</taxon>
        <taxon>Teleostei</taxon>
        <taxon>Neoteleostei</taxon>
        <taxon>Acanthomorphata</taxon>
        <taxon>Ovalentaria</taxon>
        <taxon>Pomacentridae</taxon>
        <taxon>Acanthochromis</taxon>
    </lineage>
</organism>
<dbReference type="Pfam" id="PF00067">
    <property type="entry name" value="p450"/>
    <property type="match status" value="1"/>
</dbReference>
<proteinExistence type="inferred from homology"/>
<dbReference type="GO" id="GO:0005737">
    <property type="term" value="C:cytoplasm"/>
    <property type="evidence" value="ECO:0007669"/>
    <property type="project" value="TreeGrafter"/>
</dbReference>
<dbReference type="GO" id="GO:0006805">
    <property type="term" value="P:xenobiotic metabolic process"/>
    <property type="evidence" value="ECO:0007669"/>
    <property type="project" value="TreeGrafter"/>
</dbReference>
<evidence type="ECO:0000256" key="2">
    <source>
        <dbReference type="ARBA" id="ARBA00022723"/>
    </source>
</evidence>
<dbReference type="GO" id="GO:0006082">
    <property type="term" value="P:organic acid metabolic process"/>
    <property type="evidence" value="ECO:0007669"/>
    <property type="project" value="TreeGrafter"/>
</dbReference>